<dbReference type="AlphaFoldDB" id="A0A2P5I608"/>
<sequence length="631" mass="70121">MVGPRRDRPLAGQSGSTSAAFAFATESPQHAQPPPPPPPSSNGPNQTPAVPNQSYRSPSTAKPTINEGDGGILVTAVAVQNELDQLESEVIHYMNVSMEEKEKSEALTGRLESVTQEKKDLERQVDDLDEQLSRDVYMWFDQEDGAPATEAGNTISRVSEKIAKLRTSAQDLEQNLKTLEMTSDRRADTITELQEQLHNKKQQLVQKTKEEDRLRKEMALMEETLMSEKKNCETLLSSKRKLEQHCNGLHAWKDETSKKLSESEETKETFRQLLDQRDTELNKIEEEKAAQVKSLQQQLANKQLLANKQSEVESALTTRNGILTHNNTLLEGNIRALKEKIRALEEEIVSLKKVRKGEAAQAQNLQNLLERRQKEVDSLNVSQSNLLARCKQAEAVALQYSQTIPQLQAQLASRPEPAAQQHELLGRIEALTKALARNQQRRMRAVGIGIDLSGSSAGSLEDGIKRVYAHLLDTLEHSPCPTYIMTVIHGPGRGVTVASNFGDDRAVHKRVMEGKQAGGQEDYLECLRRINDAAAATRLVLDLQVVMIGDCNTHQKASYAGVQEVCSQFLSSNPPVRVHSISVKTGAAEVWQKNMGGLEAWLPWNFVGATGGNMVLWHQNNELPDLSDLVH</sequence>
<reference evidence="3" key="1">
    <citation type="submission" date="2017-09" db="EMBL/GenBank/DDBJ databases">
        <title>Polyketide synthases of a Diaporthe helianthi virulent isolate.</title>
        <authorList>
            <person name="Baroncelli R."/>
        </authorList>
    </citation>
    <scope>NUCLEOTIDE SEQUENCE [LARGE SCALE GENOMIC DNA]</scope>
    <source>
        <strain evidence="3">7/96</strain>
    </source>
</reference>
<dbReference type="InParanoid" id="A0A2P5I608"/>
<dbReference type="PANTHER" id="PTHR45615">
    <property type="entry name" value="MYOSIN HEAVY CHAIN, NON-MUSCLE"/>
    <property type="match status" value="1"/>
</dbReference>
<proteinExistence type="predicted"/>
<feature type="compositionally biased region" description="Polar residues" evidence="2">
    <location>
        <begin position="49"/>
        <end position="63"/>
    </location>
</feature>
<keyword evidence="1" id="KW-0175">Coiled coil</keyword>
<accession>A0A2P5I608</accession>
<feature type="region of interest" description="Disordered" evidence="2">
    <location>
        <begin position="1"/>
        <end position="68"/>
    </location>
</feature>
<name>A0A2P5I608_DIAHE</name>
<feature type="coiled-coil region" evidence="1">
    <location>
        <begin position="104"/>
        <end position="131"/>
    </location>
</feature>
<feature type="compositionally biased region" description="Pro residues" evidence="2">
    <location>
        <begin position="31"/>
        <end position="41"/>
    </location>
</feature>
<gene>
    <name evidence="3" type="ORF">DHEL01_v203672</name>
</gene>
<organism evidence="3 4">
    <name type="scientific">Diaporthe helianthi</name>
    <dbReference type="NCBI Taxonomy" id="158607"/>
    <lineage>
        <taxon>Eukaryota</taxon>
        <taxon>Fungi</taxon>
        <taxon>Dikarya</taxon>
        <taxon>Ascomycota</taxon>
        <taxon>Pezizomycotina</taxon>
        <taxon>Sordariomycetes</taxon>
        <taxon>Sordariomycetidae</taxon>
        <taxon>Diaporthales</taxon>
        <taxon>Diaporthaceae</taxon>
        <taxon>Diaporthe</taxon>
    </lineage>
</organism>
<feature type="coiled-coil region" evidence="1">
    <location>
        <begin position="327"/>
        <end position="382"/>
    </location>
</feature>
<evidence type="ECO:0000256" key="1">
    <source>
        <dbReference type="SAM" id="Coils"/>
    </source>
</evidence>
<dbReference type="Proteomes" id="UP000094444">
    <property type="component" value="Unassembled WGS sequence"/>
</dbReference>
<feature type="coiled-coil region" evidence="1">
    <location>
        <begin position="155"/>
        <end position="231"/>
    </location>
</feature>
<feature type="compositionally biased region" description="Low complexity" evidence="2">
    <location>
        <begin position="11"/>
        <end position="30"/>
    </location>
</feature>
<evidence type="ECO:0000313" key="4">
    <source>
        <dbReference type="Proteomes" id="UP000094444"/>
    </source>
</evidence>
<comment type="caution">
    <text evidence="3">The sequence shown here is derived from an EMBL/GenBank/DDBJ whole genome shotgun (WGS) entry which is preliminary data.</text>
</comment>
<keyword evidence="4" id="KW-1185">Reference proteome</keyword>
<dbReference type="EMBL" id="MAVT02000228">
    <property type="protein sequence ID" value="POS77931.1"/>
    <property type="molecule type" value="Genomic_DNA"/>
</dbReference>
<protein>
    <submittedName>
        <fullName evidence="3">Uncharacterized protein</fullName>
    </submittedName>
</protein>
<dbReference type="OrthoDB" id="5223794at2759"/>
<evidence type="ECO:0000256" key="2">
    <source>
        <dbReference type="SAM" id="MobiDB-lite"/>
    </source>
</evidence>
<evidence type="ECO:0000313" key="3">
    <source>
        <dbReference type="EMBL" id="POS77931.1"/>
    </source>
</evidence>
<dbReference type="PANTHER" id="PTHR45615:SF80">
    <property type="entry name" value="GRIP DOMAIN-CONTAINING PROTEIN"/>
    <property type="match status" value="1"/>
</dbReference>